<keyword evidence="14" id="KW-1185">Reference proteome</keyword>
<comment type="similarity">
    <text evidence="9">Belongs to the tRNA nucleotidyltransferase/poly(A) polymerase family.</text>
</comment>
<dbReference type="InterPro" id="IPR050264">
    <property type="entry name" value="Bact_CCA-adding_enz_type3_sf"/>
</dbReference>
<dbReference type="NCBIfam" id="NF009814">
    <property type="entry name" value="PRK13299.1"/>
    <property type="match status" value="1"/>
</dbReference>
<dbReference type="SUPFAM" id="SSF81301">
    <property type="entry name" value="Nucleotidyltransferase"/>
    <property type="match status" value="1"/>
</dbReference>
<dbReference type="SUPFAM" id="SSF81891">
    <property type="entry name" value="Poly A polymerase C-terminal region-like"/>
    <property type="match status" value="1"/>
</dbReference>
<evidence type="ECO:0000256" key="3">
    <source>
        <dbReference type="ARBA" id="ARBA00022694"/>
    </source>
</evidence>
<protein>
    <submittedName>
        <fullName evidence="13">CCA tRNA nucleotidyltransferase</fullName>
        <ecNumber evidence="13">2.7.7.72</ecNumber>
    </submittedName>
</protein>
<evidence type="ECO:0000256" key="9">
    <source>
        <dbReference type="RuleBase" id="RU003953"/>
    </source>
</evidence>
<organism evidence="13 14">
    <name type="scientific">Paenibacillus aurantius</name>
    <dbReference type="NCBI Taxonomy" id="2918900"/>
    <lineage>
        <taxon>Bacteria</taxon>
        <taxon>Bacillati</taxon>
        <taxon>Bacillota</taxon>
        <taxon>Bacilli</taxon>
        <taxon>Bacillales</taxon>
        <taxon>Paenibacillaceae</taxon>
        <taxon>Paenibacillus</taxon>
    </lineage>
</organism>
<comment type="cofactor">
    <cofactor evidence="1">
        <name>Mg(2+)</name>
        <dbReference type="ChEBI" id="CHEBI:18420"/>
    </cofactor>
</comment>
<dbReference type="KEGG" id="paun:MJA45_16620"/>
<dbReference type="PANTHER" id="PTHR46173">
    <property type="entry name" value="CCA TRNA NUCLEOTIDYLTRANSFERASE 1, MITOCHONDRIAL"/>
    <property type="match status" value="1"/>
</dbReference>
<dbReference type="Proteomes" id="UP001305702">
    <property type="component" value="Chromosome"/>
</dbReference>
<dbReference type="Pfam" id="PF12627">
    <property type="entry name" value="PolyA_pol_RNAbd"/>
    <property type="match status" value="1"/>
</dbReference>
<keyword evidence="6" id="KW-0547">Nucleotide-binding</keyword>
<gene>
    <name evidence="13" type="ORF">MJA45_16620</name>
</gene>
<sequence length="433" mass="49039">MSQGMIRDGKALLKKLEDAGHEAYFVGGYVRDSYLKRGIKDIDIATSALPEQVMELFDSCIPTGLHHGTVTVMIGSVGFEVTTFRKESEYEAHRRPSGVEFIRSLEEDLRRRDFTMNAMAMDRKGRIRDPFGGRKDLEQGILRCVGDPELRFREDALRMLRCIRFASHYDLEVEEATWSGLQGNIRLLQHVAMERVRAELERLVAGDHPYRGLRLIADSRLLRHTKVKLQLPWVHWTVQELPDALASIGGLPNPAHRWMLLAHLMSLSPQSAVEEGGKLTFSGKQIARMSRFLSFSQRLREQLDAMRELDPLSCALIWKENVVTIGSECAQDWLDVFGVVPAALPSTDNGGGRWTIFLERGRMWLQEMPVRKAADLALNGQQLAAHLKREPGPWLGRALMKLTLEAAAGHVPNNRKDLLVFAESLTREWKNDA</sequence>
<keyword evidence="4 13" id="KW-0548">Nucleotidyltransferase</keyword>
<evidence type="ECO:0000259" key="12">
    <source>
        <dbReference type="Pfam" id="PF13735"/>
    </source>
</evidence>
<feature type="domain" description="tRNA nucleotidyltransferase/poly(A) polymerase RNA and SrmB- binding" evidence="11">
    <location>
        <begin position="171"/>
        <end position="224"/>
    </location>
</feature>
<dbReference type="CDD" id="cd05398">
    <property type="entry name" value="NT_ClassII-CCAase"/>
    <property type="match status" value="1"/>
</dbReference>
<accession>A0AA96L9N4</accession>
<evidence type="ECO:0000256" key="5">
    <source>
        <dbReference type="ARBA" id="ARBA00022723"/>
    </source>
</evidence>
<dbReference type="GO" id="GO:0004810">
    <property type="term" value="F:CCA tRNA nucleotidyltransferase activity"/>
    <property type="evidence" value="ECO:0007669"/>
    <property type="project" value="UniProtKB-EC"/>
</dbReference>
<feature type="domain" description="CCA-adding enzyme C-terminal" evidence="12">
    <location>
        <begin position="366"/>
        <end position="421"/>
    </location>
</feature>
<evidence type="ECO:0000313" key="13">
    <source>
        <dbReference type="EMBL" id="WNQ09255.1"/>
    </source>
</evidence>
<dbReference type="EC" id="2.7.7.72" evidence="13"/>
<evidence type="ECO:0000256" key="7">
    <source>
        <dbReference type="ARBA" id="ARBA00022842"/>
    </source>
</evidence>
<evidence type="ECO:0000259" key="11">
    <source>
        <dbReference type="Pfam" id="PF12627"/>
    </source>
</evidence>
<keyword evidence="2 9" id="KW-0808">Transferase</keyword>
<dbReference type="GO" id="GO:0000049">
    <property type="term" value="F:tRNA binding"/>
    <property type="evidence" value="ECO:0007669"/>
    <property type="project" value="TreeGrafter"/>
</dbReference>
<keyword evidence="3" id="KW-0819">tRNA processing</keyword>
<keyword evidence="5" id="KW-0479">Metal-binding</keyword>
<dbReference type="Pfam" id="PF13735">
    <property type="entry name" value="tRNA_NucTran2_2"/>
    <property type="match status" value="1"/>
</dbReference>
<evidence type="ECO:0000256" key="1">
    <source>
        <dbReference type="ARBA" id="ARBA00001946"/>
    </source>
</evidence>
<evidence type="ECO:0000256" key="4">
    <source>
        <dbReference type="ARBA" id="ARBA00022695"/>
    </source>
</evidence>
<evidence type="ECO:0000256" key="2">
    <source>
        <dbReference type="ARBA" id="ARBA00022679"/>
    </source>
</evidence>
<proteinExistence type="inferred from homology"/>
<reference evidence="13 14" key="1">
    <citation type="submission" date="2022-02" db="EMBL/GenBank/DDBJ databases">
        <title>Paenibacillus sp. MBLB1776 Whole Genome Shotgun Sequencing.</title>
        <authorList>
            <person name="Hwang C.Y."/>
            <person name="Cho E.-S."/>
            <person name="Seo M.-J."/>
        </authorList>
    </citation>
    <scope>NUCLEOTIDE SEQUENCE [LARGE SCALE GENOMIC DNA]</scope>
    <source>
        <strain evidence="13 14">MBLB1776</strain>
    </source>
</reference>
<dbReference type="InterPro" id="IPR032810">
    <property type="entry name" value="CCA-adding_enz_C"/>
</dbReference>
<evidence type="ECO:0000256" key="8">
    <source>
        <dbReference type="ARBA" id="ARBA00022884"/>
    </source>
</evidence>
<dbReference type="InterPro" id="IPR002646">
    <property type="entry name" value="PolA_pol_head_dom"/>
</dbReference>
<dbReference type="GO" id="GO:0008033">
    <property type="term" value="P:tRNA processing"/>
    <property type="evidence" value="ECO:0007669"/>
    <property type="project" value="UniProtKB-KW"/>
</dbReference>
<dbReference type="GO" id="GO:0000166">
    <property type="term" value="F:nucleotide binding"/>
    <property type="evidence" value="ECO:0007669"/>
    <property type="project" value="UniProtKB-KW"/>
</dbReference>
<dbReference type="RefSeq" id="WP_315603028.1">
    <property type="nucleotide sequence ID" value="NZ_CP130318.1"/>
</dbReference>
<dbReference type="InterPro" id="IPR032828">
    <property type="entry name" value="PolyA_RNA-bd"/>
</dbReference>
<dbReference type="Gene3D" id="1.10.246.80">
    <property type="match status" value="1"/>
</dbReference>
<name>A0AA96L9N4_9BACL</name>
<evidence type="ECO:0000259" key="10">
    <source>
        <dbReference type="Pfam" id="PF01743"/>
    </source>
</evidence>
<keyword evidence="7" id="KW-0460">Magnesium</keyword>
<dbReference type="InterPro" id="IPR043519">
    <property type="entry name" value="NT_sf"/>
</dbReference>
<dbReference type="PANTHER" id="PTHR46173:SF1">
    <property type="entry name" value="CCA TRNA NUCLEOTIDYLTRANSFERASE 1, MITOCHONDRIAL"/>
    <property type="match status" value="1"/>
</dbReference>
<keyword evidence="8 9" id="KW-0694">RNA-binding</keyword>
<evidence type="ECO:0000313" key="14">
    <source>
        <dbReference type="Proteomes" id="UP001305702"/>
    </source>
</evidence>
<dbReference type="Pfam" id="PF01743">
    <property type="entry name" value="PolyA_pol"/>
    <property type="match status" value="1"/>
</dbReference>
<dbReference type="GO" id="GO:0046872">
    <property type="term" value="F:metal ion binding"/>
    <property type="evidence" value="ECO:0007669"/>
    <property type="project" value="UniProtKB-KW"/>
</dbReference>
<dbReference type="Gene3D" id="1.10.3090.10">
    <property type="entry name" value="cca-adding enzyme, domain 2"/>
    <property type="match status" value="1"/>
</dbReference>
<dbReference type="Gene3D" id="3.30.460.10">
    <property type="entry name" value="Beta Polymerase, domain 2"/>
    <property type="match status" value="1"/>
</dbReference>
<dbReference type="EMBL" id="CP130318">
    <property type="protein sequence ID" value="WNQ09255.1"/>
    <property type="molecule type" value="Genomic_DNA"/>
</dbReference>
<evidence type="ECO:0000256" key="6">
    <source>
        <dbReference type="ARBA" id="ARBA00022741"/>
    </source>
</evidence>
<feature type="domain" description="Poly A polymerase head" evidence="10">
    <location>
        <begin position="23"/>
        <end position="143"/>
    </location>
</feature>
<dbReference type="AlphaFoldDB" id="A0AA96L9N4"/>